<keyword evidence="12" id="KW-0175">Coiled coil</keyword>
<accession>A0AAW4L8K9</accession>
<evidence type="ECO:0000256" key="10">
    <source>
        <dbReference type="ARBA" id="ARBA00023136"/>
    </source>
</evidence>
<protein>
    <recommendedName>
        <fullName evidence="3">histidine kinase</fullName>
        <ecNumber evidence="3">2.7.13.3</ecNumber>
    </recommendedName>
</protein>
<dbReference type="Gene3D" id="1.10.287.130">
    <property type="match status" value="1"/>
</dbReference>
<keyword evidence="11" id="KW-0131">Cell cycle</keyword>
<dbReference type="InterPro" id="IPR004358">
    <property type="entry name" value="Sig_transdc_His_kin-like_C"/>
</dbReference>
<keyword evidence="9" id="KW-0902">Two-component regulatory system</keyword>
<evidence type="ECO:0000256" key="5">
    <source>
        <dbReference type="ARBA" id="ARBA00022679"/>
    </source>
</evidence>
<evidence type="ECO:0000256" key="11">
    <source>
        <dbReference type="ARBA" id="ARBA00023306"/>
    </source>
</evidence>
<feature type="coiled-coil region" evidence="12">
    <location>
        <begin position="234"/>
        <end position="268"/>
    </location>
</feature>
<evidence type="ECO:0000256" key="13">
    <source>
        <dbReference type="SAM" id="Phobius"/>
    </source>
</evidence>
<dbReference type="Pfam" id="PF00512">
    <property type="entry name" value="HisKA"/>
    <property type="match status" value="1"/>
</dbReference>
<dbReference type="GO" id="GO:0009927">
    <property type="term" value="F:histidine phosphotransfer kinase activity"/>
    <property type="evidence" value="ECO:0007669"/>
    <property type="project" value="TreeGrafter"/>
</dbReference>
<comment type="caution">
    <text evidence="16">The sequence shown here is derived from an EMBL/GenBank/DDBJ whole genome shotgun (WGS) entry which is preliminary data.</text>
</comment>
<dbReference type="PRINTS" id="PR00344">
    <property type="entry name" value="BCTRLSENSOR"/>
</dbReference>
<dbReference type="InterPro" id="IPR003594">
    <property type="entry name" value="HATPase_dom"/>
</dbReference>
<dbReference type="SUPFAM" id="SSF55874">
    <property type="entry name" value="ATPase domain of HSP90 chaperone/DNA topoisomerase II/histidine kinase"/>
    <property type="match status" value="1"/>
</dbReference>
<dbReference type="SMART" id="SM00388">
    <property type="entry name" value="HisKA"/>
    <property type="match status" value="1"/>
</dbReference>
<dbReference type="SUPFAM" id="SSF47384">
    <property type="entry name" value="Homodimeric domain of signal transducing histidine kinase"/>
    <property type="match status" value="1"/>
</dbReference>
<name>A0AAW4L8K9_9BACT</name>
<feature type="domain" description="Histidine kinase" evidence="14">
    <location>
        <begin position="282"/>
        <end position="500"/>
    </location>
</feature>
<feature type="transmembrane region" description="Helical" evidence="13">
    <location>
        <begin position="20"/>
        <end position="42"/>
    </location>
</feature>
<dbReference type="Pfam" id="PF02518">
    <property type="entry name" value="HATPase_c"/>
    <property type="match status" value="1"/>
</dbReference>
<dbReference type="PROSITE" id="PS50109">
    <property type="entry name" value="HIS_KIN"/>
    <property type="match status" value="1"/>
</dbReference>
<evidence type="ECO:0000256" key="12">
    <source>
        <dbReference type="SAM" id="Coils"/>
    </source>
</evidence>
<dbReference type="CDD" id="cd00082">
    <property type="entry name" value="HisKA"/>
    <property type="match status" value="1"/>
</dbReference>
<dbReference type="Gene3D" id="3.30.565.10">
    <property type="entry name" value="Histidine kinase-like ATPase, C-terminal domain"/>
    <property type="match status" value="1"/>
</dbReference>
<dbReference type="PROSITE" id="PS50885">
    <property type="entry name" value="HAMP"/>
    <property type="match status" value="1"/>
</dbReference>
<keyword evidence="8" id="KW-0067">ATP-binding</keyword>
<dbReference type="GO" id="GO:0005524">
    <property type="term" value="F:ATP binding"/>
    <property type="evidence" value="ECO:0007669"/>
    <property type="project" value="UniProtKB-KW"/>
</dbReference>
<evidence type="ECO:0000256" key="6">
    <source>
        <dbReference type="ARBA" id="ARBA00022741"/>
    </source>
</evidence>
<dbReference type="EC" id="2.7.13.3" evidence="3"/>
<dbReference type="Pfam" id="PF17152">
    <property type="entry name" value="CHASE8"/>
    <property type="match status" value="1"/>
</dbReference>
<dbReference type="PANTHER" id="PTHR43047">
    <property type="entry name" value="TWO-COMPONENT HISTIDINE PROTEIN KINASE"/>
    <property type="match status" value="1"/>
</dbReference>
<evidence type="ECO:0000256" key="8">
    <source>
        <dbReference type="ARBA" id="ARBA00022840"/>
    </source>
</evidence>
<dbReference type="InterPro" id="IPR036890">
    <property type="entry name" value="HATPase_C_sf"/>
</dbReference>
<evidence type="ECO:0000259" key="14">
    <source>
        <dbReference type="PROSITE" id="PS50109"/>
    </source>
</evidence>
<comment type="catalytic activity">
    <reaction evidence="1">
        <text>ATP + protein L-histidine = ADP + protein N-phospho-L-histidine.</text>
        <dbReference type="EC" id="2.7.13.3"/>
    </reaction>
</comment>
<gene>
    <name evidence="16" type="ORF">KI809_10055</name>
</gene>
<dbReference type="GO" id="GO:0005886">
    <property type="term" value="C:plasma membrane"/>
    <property type="evidence" value="ECO:0007669"/>
    <property type="project" value="TreeGrafter"/>
</dbReference>
<keyword evidence="13" id="KW-1133">Transmembrane helix</keyword>
<dbReference type="InterPro" id="IPR036097">
    <property type="entry name" value="HisK_dim/P_sf"/>
</dbReference>
<reference evidence="16 17" key="1">
    <citation type="submission" date="2021-05" db="EMBL/GenBank/DDBJ databases">
        <title>The draft genome of Geobacter pelophilus DSM 12255.</title>
        <authorList>
            <person name="Xu Z."/>
            <person name="Masuda Y."/>
            <person name="Itoh H."/>
            <person name="Senoo K."/>
        </authorList>
    </citation>
    <scope>NUCLEOTIDE SEQUENCE [LARGE SCALE GENOMIC DNA]</scope>
    <source>
        <strain evidence="16 17">DSM 12255</strain>
    </source>
</reference>
<dbReference type="InterPro" id="IPR003660">
    <property type="entry name" value="HAMP_dom"/>
</dbReference>
<dbReference type="CDD" id="cd06225">
    <property type="entry name" value="HAMP"/>
    <property type="match status" value="1"/>
</dbReference>
<organism evidence="16 17">
    <name type="scientific">Geoanaerobacter pelophilus</name>
    <dbReference type="NCBI Taxonomy" id="60036"/>
    <lineage>
        <taxon>Bacteria</taxon>
        <taxon>Pseudomonadati</taxon>
        <taxon>Thermodesulfobacteriota</taxon>
        <taxon>Desulfuromonadia</taxon>
        <taxon>Geobacterales</taxon>
        <taxon>Geobacteraceae</taxon>
        <taxon>Geoanaerobacter</taxon>
    </lineage>
</organism>
<keyword evidence="6" id="KW-0547">Nucleotide-binding</keyword>
<dbReference type="AlphaFoldDB" id="A0AAW4L8K9"/>
<feature type="transmembrane region" description="Helical" evidence="13">
    <location>
        <begin position="165"/>
        <end position="183"/>
    </location>
</feature>
<keyword evidence="17" id="KW-1185">Reference proteome</keyword>
<comment type="subcellular location">
    <subcellularLocation>
        <location evidence="2">Membrane</location>
    </subcellularLocation>
</comment>
<dbReference type="Gene3D" id="6.10.340.10">
    <property type="match status" value="1"/>
</dbReference>
<evidence type="ECO:0000313" key="17">
    <source>
        <dbReference type="Proteomes" id="UP000811899"/>
    </source>
</evidence>
<sequence>MTGLKTLISLIRGMPIRKKLLLIAMTTTIIGLLVAGTAFTVYNRYHVKQNMVQDLSALAMLIADRSNAAILFDDPYLARENLASLRVKPSVTGACIYLENGTVFASYAAPRSETEPFPPYERIRQQRFASGQLLVFEPIESDGKQIGSVCVRANLRELDLLWRNYLVFTVLIMLVAGLAAYFLSSRLQQIVSEPLSKLTRTAQLISQEKDYSVRASQDNDDEIGVLVQAFNGMLETIEVQNRELVDSNRSLEQRVAERTVQLQEAKERAEAADQLKSAFLATMSHELRTPLNSIIGFTGILLQGLGGPINDEQAKQLNMVKNSANHLLSLISDILDISKIEAGQLKVTMEPFNLQESVGKMAQSIRPLAEKKGLELSVEMAPEVGTITNDVRRVEQVLLNLLSNAVKFTEEGSISVRCVREGGYYVTSVTDTGIGIEDDDLERLFKPFHQIDSGLSRKYEGTGLGLSICKKLVELMGGSIRVESCQGKGSTFGFTLPVNPCREQADAISAADSGGGETGSVASGPVAAQPPIPGVQVCNDPERVAAVCLTLAELLRTDDAAASDLLTANIELLKGAFPHDFALIEGAIRRFDFEAALAVLQKVLPQMATSGKGGAPNHG</sequence>
<keyword evidence="7" id="KW-0418">Kinase</keyword>
<evidence type="ECO:0000313" key="16">
    <source>
        <dbReference type="EMBL" id="MBT0664641.1"/>
    </source>
</evidence>
<dbReference type="EMBL" id="JAHCVJ010000003">
    <property type="protein sequence ID" value="MBT0664641.1"/>
    <property type="molecule type" value="Genomic_DNA"/>
</dbReference>
<evidence type="ECO:0000256" key="4">
    <source>
        <dbReference type="ARBA" id="ARBA00022553"/>
    </source>
</evidence>
<dbReference type="FunFam" id="3.30.565.10:FF:000010">
    <property type="entry name" value="Sensor histidine kinase RcsC"/>
    <property type="match status" value="1"/>
</dbReference>
<dbReference type="InterPro" id="IPR003661">
    <property type="entry name" value="HisK_dim/P_dom"/>
</dbReference>
<evidence type="ECO:0000256" key="1">
    <source>
        <dbReference type="ARBA" id="ARBA00000085"/>
    </source>
</evidence>
<keyword evidence="10 13" id="KW-0472">Membrane</keyword>
<keyword evidence="13" id="KW-0812">Transmembrane</keyword>
<dbReference type="SMART" id="SM00387">
    <property type="entry name" value="HATPase_c"/>
    <property type="match status" value="1"/>
</dbReference>
<keyword evidence="5" id="KW-0808">Transferase</keyword>
<dbReference type="PANTHER" id="PTHR43047:SF63">
    <property type="entry name" value="HISTIDINE KINASE"/>
    <property type="match status" value="1"/>
</dbReference>
<dbReference type="Pfam" id="PF00672">
    <property type="entry name" value="HAMP"/>
    <property type="match status" value="1"/>
</dbReference>
<dbReference type="InterPro" id="IPR033417">
    <property type="entry name" value="CHASE8"/>
</dbReference>
<evidence type="ECO:0000256" key="3">
    <source>
        <dbReference type="ARBA" id="ARBA00012438"/>
    </source>
</evidence>
<evidence type="ECO:0000259" key="15">
    <source>
        <dbReference type="PROSITE" id="PS50885"/>
    </source>
</evidence>
<evidence type="ECO:0000256" key="2">
    <source>
        <dbReference type="ARBA" id="ARBA00004370"/>
    </source>
</evidence>
<evidence type="ECO:0000256" key="7">
    <source>
        <dbReference type="ARBA" id="ARBA00022777"/>
    </source>
</evidence>
<dbReference type="CDD" id="cd16922">
    <property type="entry name" value="HATPase_EvgS-ArcB-TorS-like"/>
    <property type="match status" value="1"/>
</dbReference>
<dbReference type="SMART" id="SM00304">
    <property type="entry name" value="HAMP"/>
    <property type="match status" value="1"/>
</dbReference>
<feature type="domain" description="HAMP" evidence="15">
    <location>
        <begin position="189"/>
        <end position="242"/>
    </location>
</feature>
<evidence type="ECO:0000256" key="9">
    <source>
        <dbReference type="ARBA" id="ARBA00023012"/>
    </source>
</evidence>
<dbReference type="FunFam" id="1.10.287.130:FF:000038">
    <property type="entry name" value="Sensory transduction histidine kinase"/>
    <property type="match status" value="1"/>
</dbReference>
<dbReference type="InterPro" id="IPR005467">
    <property type="entry name" value="His_kinase_dom"/>
</dbReference>
<keyword evidence="4" id="KW-0597">Phosphoprotein</keyword>
<dbReference type="GO" id="GO:0000155">
    <property type="term" value="F:phosphorelay sensor kinase activity"/>
    <property type="evidence" value="ECO:0007669"/>
    <property type="project" value="InterPro"/>
</dbReference>
<dbReference type="SUPFAM" id="SSF158472">
    <property type="entry name" value="HAMP domain-like"/>
    <property type="match status" value="1"/>
</dbReference>
<proteinExistence type="predicted"/>
<dbReference type="RefSeq" id="WP_214171397.1">
    <property type="nucleotide sequence ID" value="NZ_JAHCVJ010000003.1"/>
</dbReference>
<dbReference type="Proteomes" id="UP000811899">
    <property type="component" value="Unassembled WGS sequence"/>
</dbReference>